<protein>
    <submittedName>
        <fullName evidence="2">Uncharacterized protein</fullName>
    </submittedName>
</protein>
<reference evidence="2 3" key="1">
    <citation type="journal article" date="2016" name="Mol. Biol. Evol.">
        <title>Comparative Genomics of Early-Diverging Mushroom-Forming Fungi Provides Insights into the Origins of Lignocellulose Decay Capabilities.</title>
        <authorList>
            <person name="Nagy L.G."/>
            <person name="Riley R."/>
            <person name="Tritt A."/>
            <person name="Adam C."/>
            <person name="Daum C."/>
            <person name="Floudas D."/>
            <person name="Sun H."/>
            <person name="Yadav J.S."/>
            <person name="Pangilinan J."/>
            <person name="Larsson K.H."/>
            <person name="Matsuura K."/>
            <person name="Barry K."/>
            <person name="Labutti K."/>
            <person name="Kuo R."/>
            <person name="Ohm R.A."/>
            <person name="Bhattacharya S.S."/>
            <person name="Shirouzu T."/>
            <person name="Yoshinaga Y."/>
            <person name="Martin F.M."/>
            <person name="Grigoriev I.V."/>
            <person name="Hibbett D.S."/>
        </authorList>
    </citation>
    <scope>NUCLEOTIDE SEQUENCE [LARGE SCALE GENOMIC DNA]</scope>
    <source>
        <strain evidence="2 3">HHB9708</strain>
    </source>
</reference>
<dbReference type="SUPFAM" id="SSF54160">
    <property type="entry name" value="Chromo domain-like"/>
    <property type="match status" value="1"/>
</dbReference>
<dbReference type="AlphaFoldDB" id="A0A164MUB1"/>
<feature type="non-terminal residue" evidence="2">
    <location>
        <position position="60"/>
    </location>
</feature>
<evidence type="ECO:0000256" key="1">
    <source>
        <dbReference type="SAM" id="MobiDB-lite"/>
    </source>
</evidence>
<proteinExistence type="predicted"/>
<gene>
    <name evidence="2" type="ORF">SISNIDRAFT_403003</name>
</gene>
<accession>A0A164MUB1</accession>
<organism evidence="2 3">
    <name type="scientific">Sistotremastrum niveocremeum HHB9708</name>
    <dbReference type="NCBI Taxonomy" id="1314777"/>
    <lineage>
        <taxon>Eukaryota</taxon>
        <taxon>Fungi</taxon>
        <taxon>Dikarya</taxon>
        <taxon>Basidiomycota</taxon>
        <taxon>Agaricomycotina</taxon>
        <taxon>Agaricomycetes</taxon>
        <taxon>Sistotremastrales</taxon>
        <taxon>Sistotremastraceae</taxon>
        <taxon>Sertulicium</taxon>
        <taxon>Sertulicium niveocremeum</taxon>
    </lineage>
</organism>
<evidence type="ECO:0000313" key="3">
    <source>
        <dbReference type="Proteomes" id="UP000076722"/>
    </source>
</evidence>
<name>A0A164MUB1_9AGAM</name>
<dbReference type="Proteomes" id="UP000076722">
    <property type="component" value="Unassembled WGS sequence"/>
</dbReference>
<keyword evidence="3" id="KW-1185">Reference proteome</keyword>
<evidence type="ECO:0000313" key="2">
    <source>
        <dbReference type="EMBL" id="KZS87042.1"/>
    </source>
</evidence>
<sequence length="60" mass="7244">MHNVINVSHLSRYRRSPDEFGERSTLPETRTEPPTEEYSVDKIIAHRWNRSKKQFEFLAR</sequence>
<dbReference type="EMBL" id="KV419458">
    <property type="protein sequence ID" value="KZS87042.1"/>
    <property type="molecule type" value="Genomic_DNA"/>
</dbReference>
<dbReference type="STRING" id="1314777.A0A164MUB1"/>
<feature type="region of interest" description="Disordered" evidence="1">
    <location>
        <begin position="1"/>
        <end position="37"/>
    </location>
</feature>
<dbReference type="InterPro" id="IPR016197">
    <property type="entry name" value="Chromo-like_dom_sf"/>
</dbReference>